<proteinExistence type="predicted"/>
<reference evidence="1" key="1">
    <citation type="submission" date="2023-03" db="EMBL/GenBank/DDBJ databases">
        <authorList>
            <person name="Steffen K."/>
            <person name="Cardenas P."/>
        </authorList>
    </citation>
    <scope>NUCLEOTIDE SEQUENCE</scope>
</reference>
<evidence type="ECO:0000313" key="1">
    <source>
        <dbReference type="EMBL" id="CAI8045419.1"/>
    </source>
</evidence>
<feature type="non-terminal residue" evidence="1">
    <location>
        <position position="48"/>
    </location>
</feature>
<gene>
    <name evidence="1" type="ORF">GBAR_LOCUS25123</name>
</gene>
<sequence length="48" mass="5271">MSKTHHLWKTDSWCSSGWSCSNLAVPGDSNTISCGSYILPNVELFGPR</sequence>
<accession>A0AA35TCG2</accession>
<dbReference type="AlphaFoldDB" id="A0AA35TCG2"/>
<dbReference type="EMBL" id="CASHTH010003470">
    <property type="protein sequence ID" value="CAI8045419.1"/>
    <property type="molecule type" value="Genomic_DNA"/>
</dbReference>
<comment type="caution">
    <text evidence="1">The sequence shown here is derived from an EMBL/GenBank/DDBJ whole genome shotgun (WGS) entry which is preliminary data.</text>
</comment>
<protein>
    <submittedName>
        <fullName evidence="1">Uncharacterized protein</fullName>
    </submittedName>
</protein>
<name>A0AA35TCG2_GEOBA</name>
<keyword evidence="2" id="KW-1185">Reference proteome</keyword>
<evidence type="ECO:0000313" key="2">
    <source>
        <dbReference type="Proteomes" id="UP001174909"/>
    </source>
</evidence>
<organism evidence="1 2">
    <name type="scientific">Geodia barretti</name>
    <name type="common">Barrett's horny sponge</name>
    <dbReference type="NCBI Taxonomy" id="519541"/>
    <lineage>
        <taxon>Eukaryota</taxon>
        <taxon>Metazoa</taxon>
        <taxon>Porifera</taxon>
        <taxon>Demospongiae</taxon>
        <taxon>Heteroscleromorpha</taxon>
        <taxon>Tetractinellida</taxon>
        <taxon>Astrophorina</taxon>
        <taxon>Geodiidae</taxon>
        <taxon>Geodia</taxon>
    </lineage>
</organism>
<dbReference type="Proteomes" id="UP001174909">
    <property type="component" value="Unassembled WGS sequence"/>
</dbReference>